<evidence type="ECO:0000313" key="2">
    <source>
        <dbReference type="Proteomes" id="UP001157502"/>
    </source>
</evidence>
<proteinExistence type="predicted"/>
<gene>
    <name evidence="1" type="ORF">DPEC_G00351430</name>
</gene>
<dbReference type="EMBL" id="CM055763">
    <property type="protein sequence ID" value="KAJ7985377.1"/>
    <property type="molecule type" value="Genomic_DNA"/>
</dbReference>
<comment type="caution">
    <text evidence="1">The sequence shown here is derived from an EMBL/GenBank/DDBJ whole genome shotgun (WGS) entry which is preliminary data.</text>
</comment>
<protein>
    <submittedName>
        <fullName evidence="1">Uncharacterized protein</fullName>
    </submittedName>
</protein>
<keyword evidence="2" id="KW-1185">Reference proteome</keyword>
<organism evidence="1 2">
    <name type="scientific">Dallia pectoralis</name>
    <name type="common">Alaska blackfish</name>
    <dbReference type="NCBI Taxonomy" id="75939"/>
    <lineage>
        <taxon>Eukaryota</taxon>
        <taxon>Metazoa</taxon>
        <taxon>Chordata</taxon>
        <taxon>Craniata</taxon>
        <taxon>Vertebrata</taxon>
        <taxon>Euteleostomi</taxon>
        <taxon>Actinopterygii</taxon>
        <taxon>Neopterygii</taxon>
        <taxon>Teleostei</taxon>
        <taxon>Protacanthopterygii</taxon>
        <taxon>Esociformes</taxon>
        <taxon>Umbridae</taxon>
        <taxon>Dallia</taxon>
    </lineage>
</organism>
<reference evidence="1" key="1">
    <citation type="submission" date="2021-05" db="EMBL/GenBank/DDBJ databases">
        <authorList>
            <person name="Pan Q."/>
            <person name="Jouanno E."/>
            <person name="Zahm M."/>
            <person name="Klopp C."/>
            <person name="Cabau C."/>
            <person name="Louis A."/>
            <person name="Berthelot C."/>
            <person name="Parey E."/>
            <person name="Roest Crollius H."/>
            <person name="Montfort J."/>
            <person name="Robinson-Rechavi M."/>
            <person name="Bouchez O."/>
            <person name="Lampietro C."/>
            <person name="Lopez Roques C."/>
            <person name="Donnadieu C."/>
            <person name="Postlethwait J."/>
            <person name="Bobe J."/>
            <person name="Dillon D."/>
            <person name="Chandos A."/>
            <person name="von Hippel F."/>
            <person name="Guiguen Y."/>
        </authorList>
    </citation>
    <scope>NUCLEOTIDE SEQUENCE</scope>
    <source>
        <strain evidence="1">YG-Jan2019</strain>
    </source>
</reference>
<dbReference type="Proteomes" id="UP001157502">
    <property type="component" value="Chromosome 36"/>
</dbReference>
<accession>A0ACC2F205</accession>
<sequence>MSKSISDAIIDVLDNLGEDGLKRFRRKLCDIKREQGPVVRFGKVEKADAVDLVHLLTRTFTENGALDETIKVLKAIGDNESAGELADFQKSQSKSPDASGPAQIKSPDASVPGQHFVDLHRMDLIERVSQVDPILDSLLQRGLIIQSAYSDVRAERTSQKKMRELYDGPVKGFANAKLWFLLKFADVPPLRTENKEKMV</sequence>
<name>A0ACC2F205_DALPE</name>
<evidence type="ECO:0000313" key="1">
    <source>
        <dbReference type="EMBL" id="KAJ7985377.1"/>
    </source>
</evidence>